<dbReference type="AlphaFoldDB" id="A0A0V1EG42"/>
<dbReference type="Proteomes" id="UP000054632">
    <property type="component" value="Unassembled WGS sequence"/>
</dbReference>
<accession>A0A0V1EG42</accession>
<gene>
    <name evidence="1" type="ORF">T4A_6430</name>
</gene>
<comment type="caution">
    <text evidence="1">The sequence shown here is derived from an EMBL/GenBank/DDBJ whole genome shotgun (WGS) entry which is preliminary data.</text>
</comment>
<reference evidence="1 2" key="1">
    <citation type="submission" date="2015-01" db="EMBL/GenBank/DDBJ databases">
        <title>Evolution of Trichinella species and genotypes.</title>
        <authorList>
            <person name="Korhonen P.K."/>
            <person name="Edoardo P."/>
            <person name="Giuseppe L.R."/>
            <person name="Gasser R.B."/>
        </authorList>
    </citation>
    <scope>NUCLEOTIDE SEQUENCE [LARGE SCALE GENOMIC DNA]</scope>
    <source>
        <strain evidence="1">ISS13</strain>
    </source>
</reference>
<name>A0A0V1EG42_TRIPS</name>
<evidence type="ECO:0000313" key="2">
    <source>
        <dbReference type="Proteomes" id="UP000054632"/>
    </source>
</evidence>
<evidence type="ECO:0000313" key="1">
    <source>
        <dbReference type="EMBL" id="KRY72745.1"/>
    </source>
</evidence>
<protein>
    <submittedName>
        <fullName evidence="1">Uncharacterized protein</fullName>
    </submittedName>
</protein>
<proteinExistence type="predicted"/>
<sequence length="174" mass="20686">MLAKEHLEYPIVISVECNISTNIRSNKFDRKYQLVSECYYIFIVIMVRIMKCLKNITDVVVNALLNSVLKRSKYELQCLHLLFELFALLCELLNINEKYKITNISTNIRSNKFDRKYQLVSECYYIFIVIMVRIMKYFKNITDVIVNALLNSSLKRSKYELQCLHLLFELFALL</sequence>
<feature type="non-terminal residue" evidence="1">
    <location>
        <position position="174"/>
    </location>
</feature>
<organism evidence="1 2">
    <name type="scientific">Trichinella pseudospiralis</name>
    <name type="common">Parasitic roundworm</name>
    <dbReference type="NCBI Taxonomy" id="6337"/>
    <lineage>
        <taxon>Eukaryota</taxon>
        <taxon>Metazoa</taxon>
        <taxon>Ecdysozoa</taxon>
        <taxon>Nematoda</taxon>
        <taxon>Enoplea</taxon>
        <taxon>Dorylaimia</taxon>
        <taxon>Trichinellida</taxon>
        <taxon>Trichinellidae</taxon>
        <taxon>Trichinella</taxon>
    </lineage>
</organism>
<dbReference type="EMBL" id="JYDR01000041">
    <property type="protein sequence ID" value="KRY72745.1"/>
    <property type="molecule type" value="Genomic_DNA"/>
</dbReference>